<dbReference type="STRING" id="739143.SAMN05216297_11560"/>
<keyword evidence="2" id="KW-1185">Reference proteome</keyword>
<protein>
    <submittedName>
        <fullName evidence="1">Uncharacterized protein</fullName>
    </submittedName>
</protein>
<dbReference type="RefSeq" id="WP_091498062.1">
    <property type="nucleotide sequence ID" value="NZ_FOMH01000015.1"/>
</dbReference>
<dbReference type="OrthoDB" id="9824062at2"/>
<reference evidence="2" key="1">
    <citation type="submission" date="2016-10" db="EMBL/GenBank/DDBJ databases">
        <authorList>
            <person name="Varghese N."/>
            <person name="Submissions S."/>
        </authorList>
    </citation>
    <scope>NUCLEOTIDE SEQUENCE [LARGE SCALE GENOMIC DNA]</scope>
    <source>
        <strain evidence="2">CGMCC 1.10370</strain>
    </source>
</reference>
<proteinExistence type="predicted"/>
<dbReference type="AlphaFoldDB" id="A0A1I1WGU4"/>
<sequence length="331" mass="37410">MGLRKTIFGRNKSSYYLYFKTKADSSVFNIQLTATYSGAVQVKLVGLTSNYVYYKGLKTNNQNFDLSYNTIDEEIGYFLSTKEFICFYINMPSKSLTMIDFSRFRCTWLSVNQLQNNNITTCIWGGAHLETASTGYDFTGNLNFTESMLPTDTVSTSKFITLIVPETKVTDVYFLLNNFKNLTNLTIGNSFDNFVFPSPITSLKLSSFTIKAVQNTIPNLIFENCPMLKFFDFLLIKIVNITIDNCPLFETFNAWNNKPIFDINRKGSSKIKSVNIGLNSFTPAIKDKIIDYCVNDGELNGWLQISKTPNPPTNMTGLAILKARGWTGNSL</sequence>
<evidence type="ECO:0000313" key="2">
    <source>
        <dbReference type="Proteomes" id="UP000199672"/>
    </source>
</evidence>
<dbReference type="EMBL" id="FOMH01000015">
    <property type="protein sequence ID" value="SFD94386.1"/>
    <property type="molecule type" value="Genomic_DNA"/>
</dbReference>
<evidence type="ECO:0000313" key="1">
    <source>
        <dbReference type="EMBL" id="SFD94386.1"/>
    </source>
</evidence>
<dbReference type="Proteomes" id="UP000199672">
    <property type="component" value="Unassembled WGS sequence"/>
</dbReference>
<accession>A0A1I1WGU4</accession>
<gene>
    <name evidence="1" type="ORF">SAMN05216297_11560</name>
</gene>
<dbReference type="SUPFAM" id="SSF52047">
    <property type="entry name" value="RNI-like"/>
    <property type="match status" value="1"/>
</dbReference>
<name>A0A1I1WGU4_9FLAO</name>
<organism evidence="1 2">
    <name type="scientific">Flavobacterium phragmitis</name>
    <dbReference type="NCBI Taxonomy" id="739143"/>
    <lineage>
        <taxon>Bacteria</taxon>
        <taxon>Pseudomonadati</taxon>
        <taxon>Bacteroidota</taxon>
        <taxon>Flavobacteriia</taxon>
        <taxon>Flavobacteriales</taxon>
        <taxon>Flavobacteriaceae</taxon>
        <taxon>Flavobacterium</taxon>
    </lineage>
</organism>